<dbReference type="Proteomes" id="UP000292702">
    <property type="component" value="Unassembled WGS sequence"/>
</dbReference>
<dbReference type="InterPro" id="IPR029072">
    <property type="entry name" value="YebC-like"/>
</dbReference>
<organism evidence="4 5">
    <name type="scientific">Steccherinum ochraceum</name>
    <dbReference type="NCBI Taxonomy" id="92696"/>
    <lineage>
        <taxon>Eukaryota</taxon>
        <taxon>Fungi</taxon>
        <taxon>Dikarya</taxon>
        <taxon>Basidiomycota</taxon>
        <taxon>Agaricomycotina</taxon>
        <taxon>Agaricomycetes</taxon>
        <taxon>Polyporales</taxon>
        <taxon>Steccherinaceae</taxon>
        <taxon>Steccherinum</taxon>
    </lineage>
</organism>
<dbReference type="AlphaFoldDB" id="A0A4R0RJU8"/>
<evidence type="ECO:0000313" key="4">
    <source>
        <dbReference type="EMBL" id="TCD68930.1"/>
    </source>
</evidence>
<dbReference type="PANTHER" id="PTHR12532">
    <property type="entry name" value="TRANSLATIONAL ACTIVATOR OF CYTOCHROME C OXIDASE 1"/>
    <property type="match status" value="1"/>
</dbReference>
<dbReference type="InterPro" id="IPR048300">
    <property type="entry name" value="TACO1_YebC-like_2nd/3rd_dom"/>
</dbReference>
<dbReference type="PANTHER" id="PTHR12532:SF0">
    <property type="entry name" value="TRANSLATIONAL ACTIVATOR OF CYTOCHROME C OXIDASE 1"/>
    <property type="match status" value="1"/>
</dbReference>
<accession>A0A4R0RJU8</accession>
<evidence type="ECO:0000259" key="3">
    <source>
        <dbReference type="Pfam" id="PF20772"/>
    </source>
</evidence>
<dbReference type="InterPro" id="IPR002876">
    <property type="entry name" value="Transcrip_reg_TACO1-like"/>
</dbReference>
<dbReference type="Pfam" id="PF20772">
    <property type="entry name" value="TACO1_YebC_N"/>
    <property type="match status" value="1"/>
</dbReference>
<reference evidence="4 5" key="1">
    <citation type="submission" date="2018-11" db="EMBL/GenBank/DDBJ databases">
        <title>Genome assembly of Steccherinum ochraceum LE-BIN_3174, the white-rot fungus of the Steccherinaceae family (The Residual Polyporoid clade, Polyporales, Basidiomycota).</title>
        <authorList>
            <person name="Fedorova T.V."/>
            <person name="Glazunova O.A."/>
            <person name="Landesman E.O."/>
            <person name="Moiseenko K.V."/>
            <person name="Psurtseva N.V."/>
            <person name="Savinova O.S."/>
            <person name="Shakhova N.V."/>
            <person name="Tyazhelova T.V."/>
            <person name="Vasina D.V."/>
        </authorList>
    </citation>
    <scope>NUCLEOTIDE SEQUENCE [LARGE SCALE GENOMIC DNA]</scope>
    <source>
        <strain evidence="4 5">LE-BIN_3174</strain>
    </source>
</reference>
<evidence type="ECO:0000313" key="5">
    <source>
        <dbReference type="Proteomes" id="UP000292702"/>
    </source>
</evidence>
<dbReference type="Gene3D" id="1.10.10.200">
    <property type="match status" value="1"/>
</dbReference>
<gene>
    <name evidence="4" type="ORF">EIP91_009481</name>
</gene>
<evidence type="ECO:0008006" key="6">
    <source>
        <dbReference type="Google" id="ProtNLM"/>
    </source>
</evidence>
<dbReference type="EMBL" id="RWJN01000054">
    <property type="protein sequence ID" value="TCD68930.1"/>
    <property type="molecule type" value="Genomic_DNA"/>
</dbReference>
<comment type="similarity">
    <text evidence="1">Belongs to the TACO1 family.</text>
</comment>
<dbReference type="GO" id="GO:0005739">
    <property type="term" value="C:mitochondrion"/>
    <property type="evidence" value="ECO:0007669"/>
    <property type="project" value="TreeGrafter"/>
</dbReference>
<dbReference type="STRING" id="92696.A0A4R0RJU8"/>
<keyword evidence="5" id="KW-1185">Reference proteome</keyword>
<dbReference type="Gene3D" id="3.30.70.980">
    <property type="match status" value="2"/>
</dbReference>
<dbReference type="InterPro" id="IPR026564">
    <property type="entry name" value="Transcrip_reg_TACO1-like_dom3"/>
</dbReference>
<dbReference type="InterPro" id="IPR049083">
    <property type="entry name" value="TACO1_YebC_N"/>
</dbReference>
<protein>
    <recommendedName>
        <fullName evidence="6">YebC-like protein</fullName>
    </recommendedName>
</protein>
<sequence>MLSFRGSTPSIQILSRGATFKFGRAFTTTSSNWSGHNKWSKIKHNKGAQDAKKSAINGKAHRDIVVAVRGGSDTILNAVLKRVKAQGVPKQTIESALKKGSGGGSKGSQMMTFEAMVAGSIGILVDCLTDNINRTLHSVRDIVTSSGARPAPVAFMFQRRGCVRVALDKGPKFESDVEVLIDTAFSAEAEDFEQSDLEDSLDTVEMEFICPPTALAKLTAAVSEESVSKELLSSELVYRATDDSGSTADDDTLESISKLVDKLEADEDVIRVWTTLD</sequence>
<feature type="domain" description="TACO1/YebC-like N-terminal" evidence="3">
    <location>
        <begin position="37"/>
        <end position="103"/>
    </location>
</feature>
<dbReference type="OrthoDB" id="2017544at2759"/>
<evidence type="ECO:0000259" key="2">
    <source>
        <dbReference type="Pfam" id="PF01709"/>
    </source>
</evidence>
<name>A0A4R0RJU8_9APHY</name>
<dbReference type="SUPFAM" id="SSF75625">
    <property type="entry name" value="YebC-like"/>
    <property type="match status" value="1"/>
</dbReference>
<proteinExistence type="inferred from homology"/>
<evidence type="ECO:0000256" key="1">
    <source>
        <dbReference type="ARBA" id="ARBA00008724"/>
    </source>
</evidence>
<dbReference type="InterPro" id="IPR017856">
    <property type="entry name" value="Integrase-like_N"/>
</dbReference>
<feature type="domain" description="TACO1/YebC-like second and third" evidence="2">
    <location>
        <begin position="110"/>
        <end position="275"/>
    </location>
</feature>
<dbReference type="Pfam" id="PF01709">
    <property type="entry name" value="Transcrip_reg"/>
    <property type="match status" value="1"/>
</dbReference>
<comment type="caution">
    <text evidence="4">The sequence shown here is derived from an EMBL/GenBank/DDBJ whole genome shotgun (WGS) entry which is preliminary data.</text>
</comment>